<keyword evidence="6" id="KW-1185">Reference proteome</keyword>
<dbReference type="InterPro" id="IPR009288">
    <property type="entry name" value="AIG2-like_dom"/>
</dbReference>
<name>A0AAI8YZ14_9PEZI</name>
<comment type="caution">
    <text evidence="5">The sequence shown here is derived from an EMBL/GenBank/DDBJ whole genome shotgun (WGS) entry which is preliminary data.</text>
</comment>
<evidence type="ECO:0000313" key="5">
    <source>
        <dbReference type="EMBL" id="CAK4016351.1"/>
    </source>
</evidence>
<protein>
    <recommendedName>
        <fullName evidence="3">Putative gamma-glutamylcyclotransferase</fullName>
    </recommendedName>
</protein>
<feature type="domain" description="Gamma-glutamylcyclotransferase AIG2-like" evidence="4">
    <location>
        <begin position="15"/>
        <end position="153"/>
    </location>
</feature>
<organism evidence="5 6">
    <name type="scientific">Lecanosticta acicola</name>
    <dbReference type="NCBI Taxonomy" id="111012"/>
    <lineage>
        <taxon>Eukaryota</taxon>
        <taxon>Fungi</taxon>
        <taxon>Dikarya</taxon>
        <taxon>Ascomycota</taxon>
        <taxon>Pezizomycotina</taxon>
        <taxon>Dothideomycetes</taxon>
        <taxon>Dothideomycetidae</taxon>
        <taxon>Mycosphaerellales</taxon>
        <taxon>Mycosphaerellaceae</taxon>
        <taxon>Lecanosticta</taxon>
    </lineage>
</organism>
<dbReference type="InterPro" id="IPR045038">
    <property type="entry name" value="AIG2-like"/>
</dbReference>
<reference evidence="5" key="1">
    <citation type="submission" date="2023-11" db="EMBL/GenBank/DDBJ databases">
        <authorList>
            <person name="Alioto T."/>
            <person name="Alioto T."/>
            <person name="Gomez Garrido J."/>
        </authorList>
    </citation>
    <scope>NUCLEOTIDE SEQUENCE</scope>
</reference>
<comment type="similarity">
    <text evidence="1">Belongs to the gamma-glutamylcyclotransferase family.</text>
</comment>
<dbReference type="EMBL" id="CAVMBE010000026">
    <property type="protein sequence ID" value="CAK4016351.1"/>
    <property type="molecule type" value="Genomic_DNA"/>
</dbReference>
<dbReference type="InterPro" id="IPR013024">
    <property type="entry name" value="GGCT-like"/>
</dbReference>
<dbReference type="Pfam" id="PF06094">
    <property type="entry name" value="GGACT"/>
    <property type="match status" value="1"/>
</dbReference>
<dbReference type="PANTHER" id="PTHR31544">
    <property type="entry name" value="AIG2-LIKE PROTEIN D"/>
    <property type="match status" value="1"/>
</dbReference>
<proteinExistence type="inferred from homology"/>
<gene>
    <name evidence="5" type="ORF">LECACI_7A004592</name>
</gene>
<dbReference type="Proteomes" id="UP001296104">
    <property type="component" value="Unassembled WGS sequence"/>
</dbReference>
<evidence type="ECO:0000256" key="3">
    <source>
        <dbReference type="ARBA" id="ARBA00030602"/>
    </source>
</evidence>
<dbReference type="GO" id="GO:0016740">
    <property type="term" value="F:transferase activity"/>
    <property type="evidence" value="ECO:0007669"/>
    <property type="project" value="UniProtKB-KW"/>
</dbReference>
<sequence length="213" mass="23556">METKTTTSPGPRAAFFYGTLMAPQVLHRVCHGSMSPSNPIYTLSSLTTTPALLPSHRRHRVKNADYPAILPTTPSDNTNASVRGTYVSGLTDSDIWRLDIFEGDEYTRKIVKVKLLSNDDDGDHASETGDDVVECETYIWTSDPERLEAKEWDFAEFQREKMRFWVGAEGEGEYAEVDEAVAAAKQTNDGTGGRGANGHITNALNEELKRNAV</sequence>
<evidence type="ECO:0000256" key="1">
    <source>
        <dbReference type="ARBA" id="ARBA00008861"/>
    </source>
</evidence>
<dbReference type="SUPFAM" id="SSF110857">
    <property type="entry name" value="Gamma-glutamyl cyclotransferase-like"/>
    <property type="match status" value="1"/>
</dbReference>
<dbReference type="AlphaFoldDB" id="A0AAI8YZ14"/>
<dbReference type="InterPro" id="IPR036568">
    <property type="entry name" value="GGCT-like_sf"/>
</dbReference>
<evidence type="ECO:0000259" key="4">
    <source>
        <dbReference type="Pfam" id="PF06094"/>
    </source>
</evidence>
<accession>A0AAI8YZ14</accession>
<evidence type="ECO:0000313" key="6">
    <source>
        <dbReference type="Proteomes" id="UP001296104"/>
    </source>
</evidence>
<dbReference type="PANTHER" id="PTHR31544:SF2">
    <property type="entry name" value="AIG2-LIKE PROTEIN D"/>
    <property type="match status" value="1"/>
</dbReference>
<keyword evidence="2" id="KW-0808">Transferase</keyword>
<dbReference type="CDD" id="cd06661">
    <property type="entry name" value="GGCT_like"/>
    <property type="match status" value="1"/>
</dbReference>
<evidence type="ECO:0000256" key="2">
    <source>
        <dbReference type="ARBA" id="ARBA00022679"/>
    </source>
</evidence>
<dbReference type="Gene3D" id="3.10.490.10">
    <property type="entry name" value="Gamma-glutamyl cyclotransferase-like"/>
    <property type="match status" value="1"/>
</dbReference>